<feature type="domain" description="DUF218" evidence="1">
    <location>
        <begin position="44"/>
        <end position="176"/>
    </location>
</feature>
<reference evidence="2 3" key="1">
    <citation type="submission" date="2022-02" db="EMBL/GenBank/DDBJ databases">
        <title>Description of Brenneria tiliae sp. nov. isolated from symptomatic Tilia x moltkei and Tilia x europaea trees in the UK.</title>
        <authorList>
            <person name="Kile H."/>
        </authorList>
    </citation>
    <scope>NUCLEOTIDE SEQUENCE [LARGE SCALE GENOMIC DNA]</scope>
    <source>
        <strain evidence="2 3">MC1SB4.1</strain>
    </source>
</reference>
<keyword evidence="3" id="KW-1185">Reference proteome</keyword>
<organism evidence="2 3">
    <name type="scientific">Brenneria tiliae</name>
    <dbReference type="NCBI Taxonomy" id="2914984"/>
    <lineage>
        <taxon>Bacteria</taxon>
        <taxon>Pseudomonadati</taxon>
        <taxon>Pseudomonadota</taxon>
        <taxon>Gammaproteobacteria</taxon>
        <taxon>Enterobacterales</taxon>
        <taxon>Pectobacteriaceae</taxon>
        <taxon>Brenneria</taxon>
    </lineage>
</organism>
<name>A0ABT0MSX1_9GAMM</name>
<dbReference type="EMBL" id="JAKPBZ010000109">
    <property type="protein sequence ID" value="MCL2892958.1"/>
    <property type="molecule type" value="Genomic_DNA"/>
</dbReference>
<proteinExistence type="predicted"/>
<dbReference type="PANTHER" id="PTHR30336:SF20">
    <property type="entry name" value="DUF218 DOMAIN-CONTAINING PROTEIN"/>
    <property type="match status" value="1"/>
</dbReference>
<dbReference type="RefSeq" id="WP_249244519.1">
    <property type="nucleotide sequence ID" value="NZ_JAKPBZ010000109.1"/>
</dbReference>
<protein>
    <submittedName>
        <fullName evidence="2">YdcF family protein</fullName>
    </submittedName>
</protein>
<accession>A0ABT0MSX1</accession>
<gene>
    <name evidence="2" type="ORF">MFP26_09680</name>
</gene>
<dbReference type="Proteomes" id="UP001203069">
    <property type="component" value="Unassembled WGS sequence"/>
</dbReference>
<dbReference type="Pfam" id="PF02698">
    <property type="entry name" value="DUF218"/>
    <property type="match status" value="1"/>
</dbReference>
<dbReference type="InterPro" id="IPR003848">
    <property type="entry name" value="DUF218"/>
</dbReference>
<dbReference type="Gene3D" id="3.40.50.620">
    <property type="entry name" value="HUPs"/>
    <property type="match status" value="1"/>
</dbReference>
<dbReference type="CDD" id="cd06259">
    <property type="entry name" value="YdcF-like"/>
    <property type="match status" value="1"/>
</dbReference>
<evidence type="ECO:0000313" key="2">
    <source>
        <dbReference type="EMBL" id="MCL2892958.1"/>
    </source>
</evidence>
<comment type="caution">
    <text evidence="2">The sequence shown here is derived from an EMBL/GenBank/DDBJ whole genome shotgun (WGS) entry which is preliminary data.</text>
</comment>
<dbReference type="InterPro" id="IPR051599">
    <property type="entry name" value="Cell_Envelope_Assoc"/>
</dbReference>
<dbReference type="Gene3D" id="1.10.3620.10">
    <property type="entry name" value="YdcF like domain"/>
    <property type="match status" value="1"/>
</dbReference>
<dbReference type="InterPro" id="IPR014729">
    <property type="entry name" value="Rossmann-like_a/b/a_fold"/>
</dbReference>
<evidence type="ECO:0000259" key="1">
    <source>
        <dbReference type="Pfam" id="PF02698"/>
    </source>
</evidence>
<dbReference type="PANTHER" id="PTHR30336">
    <property type="entry name" value="INNER MEMBRANE PROTEIN, PROBABLE PERMEASE"/>
    <property type="match status" value="1"/>
</dbReference>
<evidence type="ECO:0000313" key="3">
    <source>
        <dbReference type="Proteomes" id="UP001203069"/>
    </source>
</evidence>
<sequence length="273" mass="30779">MNAEGLAASKFPAMPEDVIAAINVIASWLAVDDFSSRRDKISADAIILAGNAVLTTIDGACLLAKQRDIPLILSGGIGHSTPLLAAAIEKHPRYREIDTGNLRSEAAFFYDIATRFWDLPEKRIFLEDASGNTGENAKFTRALLEKIQLKPQHIVLIQDPLLQRRTYATFCHVWSDAVKKPIFLNWPTYIPGLVNTKNGVCFSGDTHYGLWEIDRFISLLLGEIPRLRDNEQGYGPKGKKYISHVDIPKSIEDAWQYIIRHPLLLENEWRERV</sequence>